<comment type="caution">
    <text evidence="1">The sequence shown here is derived from an EMBL/GenBank/DDBJ whole genome shotgun (WGS) entry which is preliminary data.</text>
</comment>
<dbReference type="EMBL" id="CAJNOU010003905">
    <property type="protein sequence ID" value="CAF1416480.1"/>
    <property type="molecule type" value="Genomic_DNA"/>
</dbReference>
<reference evidence="1" key="1">
    <citation type="submission" date="2021-02" db="EMBL/GenBank/DDBJ databases">
        <authorList>
            <person name="Nowell W R."/>
        </authorList>
    </citation>
    <scope>NUCLEOTIDE SEQUENCE</scope>
</reference>
<protein>
    <submittedName>
        <fullName evidence="1">Uncharacterized protein</fullName>
    </submittedName>
</protein>
<gene>
    <name evidence="1" type="ORF">SEV965_LOCUS32099</name>
</gene>
<organism evidence="1 2">
    <name type="scientific">Rotaria sordida</name>
    <dbReference type="NCBI Taxonomy" id="392033"/>
    <lineage>
        <taxon>Eukaryota</taxon>
        <taxon>Metazoa</taxon>
        <taxon>Spiralia</taxon>
        <taxon>Gnathifera</taxon>
        <taxon>Rotifera</taxon>
        <taxon>Eurotatoria</taxon>
        <taxon>Bdelloidea</taxon>
        <taxon>Philodinida</taxon>
        <taxon>Philodinidae</taxon>
        <taxon>Rotaria</taxon>
    </lineage>
</organism>
<name>A0A815LZB1_9BILA</name>
<sequence length="103" mass="12599">MYAQLFLSLTKAQLQEEFNHIQSVIPVDLLRRAKYYTQYSKEQFLLRWSTLSRLSEYGRKTIIQLIQPYYQLDQFLLFIEQNLSLLKYVENRYLTNNKNRCYT</sequence>
<evidence type="ECO:0000313" key="2">
    <source>
        <dbReference type="Proteomes" id="UP000663889"/>
    </source>
</evidence>
<proteinExistence type="predicted"/>
<evidence type="ECO:0000313" key="1">
    <source>
        <dbReference type="EMBL" id="CAF1416480.1"/>
    </source>
</evidence>
<dbReference type="Proteomes" id="UP000663889">
    <property type="component" value="Unassembled WGS sequence"/>
</dbReference>
<dbReference type="AlphaFoldDB" id="A0A815LZB1"/>
<accession>A0A815LZB1</accession>